<feature type="region of interest" description="Disordered" evidence="6">
    <location>
        <begin position="1"/>
        <end position="44"/>
    </location>
</feature>
<dbReference type="GO" id="GO:0005783">
    <property type="term" value="C:endoplasmic reticulum"/>
    <property type="evidence" value="ECO:0007669"/>
    <property type="project" value="TreeGrafter"/>
</dbReference>
<dbReference type="SMART" id="SM00702">
    <property type="entry name" value="P4Hc"/>
    <property type="match status" value="1"/>
</dbReference>
<evidence type="ECO:0000256" key="2">
    <source>
        <dbReference type="ARBA" id="ARBA00022723"/>
    </source>
</evidence>
<dbReference type="HOGENOM" id="CLU_041456_0_0_1"/>
<dbReference type="Pfam" id="PF13640">
    <property type="entry name" value="2OG-FeII_Oxy_3"/>
    <property type="match status" value="1"/>
</dbReference>
<evidence type="ECO:0000256" key="6">
    <source>
        <dbReference type="SAM" id="MobiDB-lite"/>
    </source>
</evidence>
<dbReference type="FunFam" id="2.60.120.620:FF:000021">
    <property type="entry name" value="WGS project CABT00000000 data, contig 2.8"/>
    <property type="match status" value="1"/>
</dbReference>
<evidence type="ECO:0000256" key="5">
    <source>
        <dbReference type="ARBA" id="ARBA00023004"/>
    </source>
</evidence>
<keyword evidence="5" id="KW-0408">Iron</keyword>
<evidence type="ECO:0000259" key="7">
    <source>
        <dbReference type="SMART" id="SM00702"/>
    </source>
</evidence>
<feature type="compositionally biased region" description="Low complexity" evidence="6">
    <location>
        <begin position="1"/>
        <end position="24"/>
    </location>
</feature>
<dbReference type="Gene3D" id="2.60.120.620">
    <property type="entry name" value="q2cbj1_9rhob like domain"/>
    <property type="match status" value="1"/>
</dbReference>
<evidence type="ECO:0000256" key="4">
    <source>
        <dbReference type="ARBA" id="ARBA00023002"/>
    </source>
</evidence>
<accession>A0A086T2J2</accession>
<reference evidence="9" key="1">
    <citation type="journal article" date="2014" name="Genome Announc.">
        <title>Genome sequence and annotation of Acremonium chrysogenum, producer of the beta-lactam antibiotic cephalosporin C.</title>
        <authorList>
            <person name="Terfehr D."/>
            <person name="Dahlmann T.A."/>
            <person name="Specht T."/>
            <person name="Zadra I."/>
            <person name="Kuernsteiner H."/>
            <person name="Kueck U."/>
        </authorList>
    </citation>
    <scope>NUCLEOTIDE SEQUENCE [LARGE SCALE GENOMIC DNA]</scope>
    <source>
        <strain evidence="9">ATCC 11550 / CBS 779.69 / DSM 880 / IAM 14645 / JCM 23072 / IMI 49137</strain>
    </source>
</reference>
<feature type="compositionally biased region" description="Pro residues" evidence="6">
    <location>
        <begin position="25"/>
        <end position="38"/>
    </location>
</feature>
<dbReference type="GO" id="GO:0005506">
    <property type="term" value="F:iron ion binding"/>
    <property type="evidence" value="ECO:0007669"/>
    <property type="project" value="InterPro"/>
</dbReference>
<feature type="domain" description="Prolyl 4-hydroxylase alpha subunit" evidence="7">
    <location>
        <begin position="51"/>
        <end position="258"/>
    </location>
</feature>
<dbReference type="InterPro" id="IPR045054">
    <property type="entry name" value="P4HA-like"/>
</dbReference>
<evidence type="ECO:0000313" key="8">
    <source>
        <dbReference type="EMBL" id="KFH43574.1"/>
    </source>
</evidence>
<protein>
    <recommendedName>
        <fullName evidence="7">Prolyl 4-hydroxylase alpha subunit domain-containing protein</fullName>
    </recommendedName>
</protein>
<name>A0A086T2J2_HAPC1</name>
<dbReference type="PANTHER" id="PTHR10869:SF236">
    <property type="entry name" value="PROLYL 4-HYDROXYLASE ALPHA SUBUNIT DOMAIN-CONTAINING PROTEIN"/>
    <property type="match status" value="1"/>
</dbReference>
<evidence type="ECO:0000256" key="3">
    <source>
        <dbReference type="ARBA" id="ARBA00022964"/>
    </source>
</evidence>
<dbReference type="GO" id="GO:0004656">
    <property type="term" value="F:procollagen-proline 4-dioxygenase activity"/>
    <property type="evidence" value="ECO:0007669"/>
    <property type="project" value="TreeGrafter"/>
</dbReference>
<dbReference type="AlphaFoldDB" id="A0A086T2J2"/>
<keyword evidence="2" id="KW-0479">Metal-binding</keyword>
<dbReference type="InterPro" id="IPR006620">
    <property type="entry name" value="Pro_4_hyd_alph"/>
</dbReference>
<proteinExistence type="predicted"/>
<dbReference type="EMBL" id="JPKY01000066">
    <property type="protein sequence ID" value="KFH43574.1"/>
    <property type="molecule type" value="Genomic_DNA"/>
</dbReference>
<organism evidence="8 9">
    <name type="scientific">Hapsidospora chrysogenum (strain ATCC 11550 / CBS 779.69 / DSM 880 / IAM 14645 / JCM 23072 / IMI 49137)</name>
    <name type="common">Acremonium chrysogenum</name>
    <dbReference type="NCBI Taxonomy" id="857340"/>
    <lineage>
        <taxon>Eukaryota</taxon>
        <taxon>Fungi</taxon>
        <taxon>Dikarya</taxon>
        <taxon>Ascomycota</taxon>
        <taxon>Pezizomycotina</taxon>
        <taxon>Sordariomycetes</taxon>
        <taxon>Hypocreomycetidae</taxon>
        <taxon>Hypocreales</taxon>
        <taxon>Bionectriaceae</taxon>
        <taxon>Hapsidospora</taxon>
    </lineage>
</organism>
<keyword evidence="4" id="KW-0560">Oxidoreductase</keyword>
<dbReference type="Proteomes" id="UP000029964">
    <property type="component" value="Unassembled WGS sequence"/>
</dbReference>
<sequence>MPKPKSNNNKSKGPTAQTTSATPPATTPSWPPFKPPLPVTHLTPELHPSTPRIALLPHFFPRSLCRDYVAFLRTLSMQTTPSRPKRGEAVRVNDRFQVEDALFARRLWEQTGLKEALLEDNEHLRDLWGGEPIGLNPNIRVYRYSKGQYFDCHCQRTTLLTCGTRPDDDSNFLTLPSEPPIPVRTTWTLLLYLTSAAEGCVGGETVFYPHDRKSAAEEIAVPLQTGMLLLHKHGDDCLLHEGREVHEGEKWVLRTDLCVRK</sequence>
<dbReference type="InterPro" id="IPR044862">
    <property type="entry name" value="Pro_4_hyd_alph_FE2OG_OXY"/>
</dbReference>
<evidence type="ECO:0000256" key="1">
    <source>
        <dbReference type="ARBA" id="ARBA00001961"/>
    </source>
</evidence>
<dbReference type="GO" id="GO:0031418">
    <property type="term" value="F:L-ascorbic acid binding"/>
    <property type="evidence" value="ECO:0007669"/>
    <property type="project" value="InterPro"/>
</dbReference>
<keyword evidence="9" id="KW-1185">Reference proteome</keyword>
<comment type="caution">
    <text evidence="8">The sequence shown here is derived from an EMBL/GenBank/DDBJ whole genome shotgun (WGS) entry which is preliminary data.</text>
</comment>
<gene>
    <name evidence="8" type="ORF">ACRE_056740</name>
</gene>
<evidence type="ECO:0000313" key="9">
    <source>
        <dbReference type="Proteomes" id="UP000029964"/>
    </source>
</evidence>
<dbReference type="OrthoDB" id="69177at2759"/>
<dbReference type="PANTHER" id="PTHR10869">
    <property type="entry name" value="PROLYL 4-HYDROXYLASE ALPHA SUBUNIT"/>
    <property type="match status" value="1"/>
</dbReference>
<keyword evidence="3" id="KW-0223">Dioxygenase</keyword>
<comment type="cofactor">
    <cofactor evidence="1">
        <name>L-ascorbate</name>
        <dbReference type="ChEBI" id="CHEBI:38290"/>
    </cofactor>
</comment>